<evidence type="ECO:0000313" key="2">
    <source>
        <dbReference type="WBParaSite" id="nRc.2.0.1.t39756-RA"/>
    </source>
</evidence>
<sequence length="137" mass="16497">MERNRMQLKGHWFETKCNQWNVGVSSENDVKFVPWIIEYFDIIDKPRAMYHWEYDDIRITDPNDARSPVILMMKRDRVWFLKLIIMSCYFIKIDKIDYPLTSCIYSVVEVSDRTSQQLYLKMDKGLQQTYLVKLASP</sequence>
<keyword evidence="1" id="KW-1185">Reference proteome</keyword>
<accession>A0A915KLV2</accession>
<dbReference type="Proteomes" id="UP000887565">
    <property type="component" value="Unplaced"/>
</dbReference>
<dbReference type="AlphaFoldDB" id="A0A915KLV2"/>
<protein>
    <submittedName>
        <fullName evidence="2">Uncharacterized protein</fullName>
    </submittedName>
</protein>
<evidence type="ECO:0000313" key="1">
    <source>
        <dbReference type="Proteomes" id="UP000887565"/>
    </source>
</evidence>
<proteinExistence type="predicted"/>
<name>A0A915KLV2_ROMCU</name>
<reference evidence="2" key="1">
    <citation type="submission" date="2022-11" db="UniProtKB">
        <authorList>
            <consortium name="WormBaseParasite"/>
        </authorList>
    </citation>
    <scope>IDENTIFICATION</scope>
</reference>
<dbReference type="WBParaSite" id="nRc.2.0.1.t39756-RA">
    <property type="protein sequence ID" value="nRc.2.0.1.t39756-RA"/>
    <property type="gene ID" value="nRc.2.0.1.g39756"/>
</dbReference>
<organism evidence="1 2">
    <name type="scientific">Romanomermis culicivorax</name>
    <name type="common">Nematode worm</name>
    <dbReference type="NCBI Taxonomy" id="13658"/>
    <lineage>
        <taxon>Eukaryota</taxon>
        <taxon>Metazoa</taxon>
        <taxon>Ecdysozoa</taxon>
        <taxon>Nematoda</taxon>
        <taxon>Enoplea</taxon>
        <taxon>Dorylaimia</taxon>
        <taxon>Mermithida</taxon>
        <taxon>Mermithoidea</taxon>
        <taxon>Mermithidae</taxon>
        <taxon>Romanomermis</taxon>
    </lineage>
</organism>